<evidence type="ECO:0000256" key="3">
    <source>
        <dbReference type="ARBA" id="ARBA00022840"/>
    </source>
</evidence>
<keyword evidence="6" id="KW-1185">Reference proteome</keyword>
<dbReference type="AlphaFoldDB" id="A0A8J7JCZ5"/>
<accession>A0A8J7JCZ5</accession>
<dbReference type="InterPro" id="IPR015854">
    <property type="entry name" value="ABC_transpr_LolD-like"/>
</dbReference>
<evidence type="ECO:0000256" key="2">
    <source>
        <dbReference type="ARBA" id="ARBA00022741"/>
    </source>
</evidence>
<dbReference type="GO" id="GO:0016887">
    <property type="term" value="F:ATP hydrolysis activity"/>
    <property type="evidence" value="ECO:0007669"/>
    <property type="project" value="InterPro"/>
</dbReference>
<dbReference type="PANTHER" id="PTHR24220">
    <property type="entry name" value="IMPORT ATP-BINDING PROTEIN"/>
    <property type="match status" value="1"/>
</dbReference>
<feature type="domain" description="ABC transporter" evidence="4">
    <location>
        <begin position="1"/>
        <end position="224"/>
    </location>
</feature>
<dbReference type="GO" id="GO:0022857">
    <property type="term" value="F:transmembrane transporter activity"/>
    <property type="evidence" value="ECO:0007669"/>
    <property type="project" value="TreeGrafter"/>
</dbReference>
<keyword evidence="1" id="KW-0813">Transport</keyword>
<comment type="caution">
    <text evidence="5">The sequence shown here is derived from an EMBL/GenBank/DDBJ whole genome shotgun (WGS) entry which is preliminary data.</text>
</comment>
<name>A0A8J7JCZ5_9CYAN</name>
<dbReference type="InterPro" id="IPR003439">
    <property type="entry name" value="ABC_transporter-like_ATP-bd"/>
</dbReference>
<dbReference type="InterPro" id="IPR003593">
    <property type="entry name" value="AAA+_ATPase"/>
</dbReference>
<dbReference type="CDD" id="cd03225">
    <property type="entry name" value="ABC_cobalt_CbiO_domain1"/>
    <property type="match status" value="1"/>
</dbReference>
<dbReference type="InterPro" id="IPR027417">
    <property type="entry name" value="P-loop_NTPase"/>
</dbReference>
<evidence type="ECO:0000256" key="1">
    <source>
        <dbReference type="ARBA" id="ARBA00022448"/>
    </source>
</evidence>
<keyword evidence="2" id="KW-0547">Nucleotide-binding</keyword>
<dbReference type="Proteomes" id="UP000654482">
    <property type="component" value="Unassembled WGS sequence"/>
</dbReference>
<reference evidence="5" key="1">
    <citation type="submission" date="2020-10" db="EMBL/GenBank/DDBJ databases">
        <authorList>
            <person name="Castelo-Branco R."/>
            <person name="Eusebio N."/>
            <person name="Adriana R."/>
            <person name="Vieira A."/>
            <person name="Brugerolle De Fraissinette N."/>
            <person name="Rezende De Castro R."/>
            <person name="Schneider M.P."/>
            <person name="Vasconcelos V."/>
            <person name="Leao P.N."/>
        </authorList>
    </citation>
    <scope>NUCLEOTIDE SEQUENCE</scope>
    <source>
        <strain evidence="5">LEGE 07157</strain>
    </source>
</reference>
<dbReference type="GO" id="GO:0005886">
    <property type="term" value="C:plasma membrane"/>
    <property type="evidence" value="ECO:0007669"/>
    <property type="project" value="TreeGrafter"/>
</dbReference>
<sequence length="233" mass="26595">MGLSLLLQDISFQIERGDRVAILGASGAGKTSLLRLLNRLSEPTQGIIALEGQNYREIPVLQLRRQVALVPQEPRLLGMRVEEALAYPLVLQQVPKREIQQRLEELCNRLRIPSEWRERNELQLSVGQRQLVAIARSLMLQPQILILDEPTSALDIGIATNVLNVLEELARDRKTAILMVNHHLELAQQFCDRVLYLQQGQLLQDKPATAIDWEQLRHTLIQLETQDAQEWGE</sequence>
<dbReference type="SMART" id="SM00382">
    <property type="entry name" value="AAA"/>
    <property type="match status" value="1"/>
</dbReference>
<dbReference type="EMBL" id="JADEWZ010000030">
    <property type="protein sequence ID" value="MBE9117765.1"/>
    <property type="molecule type" value="Genomic_DNA"/>
</dbReference>
<dbReference type="SUPFAM" id="SSF52540">
    <property type="entry name" value="P-loop containing nucleoside triphosphate hydrolases"/>
    <property type="match status" value="1"/>
</dbReference>
<dbReference type="InterPro" id="IPR017871">
    <property type="entry name" value="ABC_transporter-like_CS"/>
</dbReference>
<dbReference type="InterPro" id="IPR015856">
    <property type="entry name" value="ABC_transpr_CbiO/EcfA_su"/>
</dbReference>
<gene>
    <name evidence="5" type="ORF">IQ249_17850</name>
</gene>
<dbReference type="Gene3D" id="3.40.50.300">
    <property type="entry name" value="P-loop containing nucleotide triphosphate hydrolases"/>
    <property type="match status" value="1"/>
</dbReference>
<dbReference type="Pfam" id="PF00005">
    <property type="entry name" value="ABC_tran"/>
    <property type="match status" value="1"/>
</dbReference>
<dbReference type="PROSITE" id="PS00211">
    <property type="entry name" value="ABC_TRANSPORTER_1"/>
    <property type="match status" value="1"/>
</dbReference>
<dbReference type="GO" id="GO:0005524">
    <property type="term" value="F:ATP binding"/>
    <property type="evidence" value="ECO:0007669"/>
    <property type="project" value="UniProtKB-KW"/>
</dbReference>
<evidence type="ECO:0000313" key="5">
    <source>
        <dbReference type="EMBL" id="MBE9117765.1"/>
    </source>
</evidence>
<dbReference type="PROSITE" id="PS50893">
    <property type="entry name" value="ABC_TRANSPORTER_2"/>
    <property type="match status" value="1"/>
</dbReference>
<dbReference type="RefSeq" id="WP_194030853.1">
    <property type="nucleotide sequence ID" value="NZ_JADEWZ010000030.1"/>
</dbReference>
<proteinExistence type="predicted"/>
<evidence type="ECO:0000313" key="6">
    <source>
        <dbReference type="Proteomes" id="UP000654482"/>
    </source>
</evidence>
<protein>
    <submittedName>
        <fullName evidence="5">ATP-binding cassette domain-containing protein</fullName>
    </submittedName>
</protein>
<organism evidence="5 6">
    <name type="scientific">Lusitaniella coriacea LEGE 07157</name>
    <dbReference type="NCBI Taxonomy" id="945747"/>
    <lineage>
        <taxon>Bacteria</taxon>
        <taxon>Bacillati</taxon>
        <taxon>Cyanobacteriota</taxon>
        <taxon>Cyanophyceae</taxon>
        <taxon>Spirulinales</taxon>
        <taxon>Lusitaniellaceae</taxon>
        <taxon>Lusitaniella</taxon>
    </lineage>
</organism>
<evidence type="ECO:0000259" key="4">
    <source>
        <dbReference type="PROSITE" id="PS50893"/>
    </source>
</evidence>
<keyword evidence="3 5" id="KW-0067">ATP-binding</keyword>